<dbReference type="PANTHER" id="PTHR23240">
    <property type="entry name" value="DNA CROSS-LINK REPAIR PROTEIN PSO2/SNM1-RELATED"/>
    <property type="match status" value="1"/>
</dbReference>
<dbReference type="Proteomes" id="UP000029725">
    <property type="component" value="Unassembled WGS sequence"/>
</dbReference>
<dbReference type="AlphaFoldDB" id="A0A098VM93"/>
<dbReference type="InterPro" id="IPR036866">
    <property type="entry name" value="RibonucZ/Hydroxyglut_hydro"/>
</dbReference>
<dbReference type="Gene3D" id="3.60.15.10">
    <property type="entry name" value="Ribonuclease Z/Hydroxyacylglutathione hydrolase-like"/>
    <property type="match status" value="1"/>
</dbReference>
<dbReference type="GO" id="GO:0005634">
    <property type="term" value="C:nucleus"/>
    <property type="evidence" value="ECO:0007669"/>
    <property type="project" value="UniProtKB-SubCell"/>
</dbReference>
<feature type="compositionally biased region" description="Polar residues" evidence="6">
    <location>
        <begin position="439"/>
        <end position="457"/>
    </location>
</feature>
<dbReference type="CDD" id="cd16273">
    <property type="entry name" value="SNM1A-1C-like_MBL-fold"/>
    <property type="match status" value="1"/>
</dbReference>
<evidence type="ECO:0000256" key="2">
    <source>
        <dbReference type="ARBA" id="ARBA00010304"/>
    </source>
</evidence>
<dbReference type="GeneID" id="25261024"/>
<reference evidence="8 9" key="1">
    <citation type="submission" date="2014-04" db="EMBL/GenBank/DDBJ databases">
        <title>A new species of microsporidia sheds light on the evolution of extreme parasitism.</title>
        <authorList>
            <person name="Haag K.L."/>
            <person name="James T.Y."/>
            <person name="Larsson R."/>
            <person name="Schaer T.M."/>
            <person name="Refardt D."/>
            <person name="Pombert J.-F."/>
            <person name="Ebert D."/>
        </authorList>
    </citation>
    <scope>NUCLEOTIDE SEQUENCE [LARGE SCALE GENOMIC DNA]</scope>
    <source>
        <strain evidence="8 9">UGP3</strain>
        <tissue evidence="8">Spores</tissue>
    </source>
</reference>
<proteinExistence type="inferred from homology"/>
<protein>
    <recommendedName>
        <fullName evidence="7">DNA repair metallo-beta-lactamase domain-containing protein</fullName>
    </recommendedName>
</protein>
<comment type="caution">
    <text evidence="8">The sequence shown here is derived from an EMBL/GenBank/DDBJ whole genome shotgun (WGS) entry which is preliminary data.</text>
</comment>
<dbReference type="GO" id="GO:0003684">
    <property type="term" value="F:damaged DNA binding"/>
    <property type="evidence" value="ECO:0007669"/>
    <property type="project" value="TreeGrafter"/>
</dbReference>
<comment type="similarity">
    <text evidence="2">Belongs to the DNA repair metallo-beta-lactamase (DRMBL) family.</text>
</comment>
<comment type="subcellular location">
    <subcellularLocation>
        <location evidence="1">Nucleus</location>
    </subcellularLocation>
</comment>
<evidence type="ECO:0000256" key="5">
    <source>
        <dbReference type="ARBA" id="ARBA00023242"/>
    </source>
</evidence>
<gene>
    <name evidence="8" type="ORF">DI09_8p240</name>
</gene>
<dbReference type="InterPro" id="IPR011084">
    <property type="entry name" value="DRMBL"/>
</dbReference>
<dbReference type="VEuPathDB" id="MicrosporidiaDB:DI09_8p240"/>
<keyword evidence="4" id="KW-0234">DNA repair</keyword>
<evidence type="ECO:0000313" key="9">
    <source>
        <dbReference type="Proteomes" id="UP000029725"/>
    </source>
</evidence>
<dbReference type="OrthoDB" id="262529at2759"/>
<evidence type="ECO:0000313" key="8">
    <source>
        <dbReference type="EMBL" id="KGG50085.1"/>
    </source>
</evidence>
<name>A0A098VM93_9MICR</name>
<feature type="domain" description="DNA repair metallo-beta-lactamase" evidence="7">
    <location>
        <begin position="314"/>
        <end position="500"/>
    </location>
</feature>
<evidence type="ECO:0000256" key="6">
    <source>
        <dbReference type="SAM" id="MobiDB-lite"/>
    </source>
</evidence>
<dbReference type="HOGENOM" id="CLU_537569_0_0_1"/>
<evidence type="ECO:0000256" key="3">
    <source>
        <dbReference type="ARBA" id="ARBA00022763"/>
    </source>
</evidence>
<dbReference type="GO" id="GO:0035312">
    <property type="term" value="F:5'-3' DNA exonuclease activity"/>
    <property type="evidence" value="ECO:0007669"/>
    <property type="project" value="TreeGrafter"/>
</dbReference>
<keyword evidence="3" id="KW-0227">DNA damage</keyword>
<sequence>MGNRFGKRSTFPAAHKFLAGTSYVVDCFTHDAIPGVTAYFLSHFHADHYAGLGRKFRGTPIFCSPITAQLCQLQLRLPAAMLHPLPLGCPILVSEIIQKEREYACVSLKDEHIRLSDNDAENPVDINILDADTSERSLSTYPEISQPRVSVTLFDANHCPGAVMFLFTIEDASSKISRHILHTGDFRACPERIIGAPALTPFLGKGDELSGSAIQKQASKPKVLDVVYLDTTYMESRMVFPSQEHVLTLLTDEVHRIVVQGNRGKLIPLSYLIVVGTYTIGKERVCERLAKLLATRLWTASDRKRAIMELLFPAEMLSDDPLTARVHVVNMMDLSSDEVLGAMLDRFRPHYTHIIAVRATGWTAGQPFRSKVAPKAKMVTGIKFATKAELTIEPHQASGDHLMIEKTIEAGSAKVCIKQEGIDPNDLQDAQKQTQYVEKPTLSTGQTQPSIRSSSRKGTLPRHRGRITFLEVPYSEHSSSEELQNFLAAFQIGTVIPTVEGSWSYSK</sequence>
<feature type="region of interest" description="Disordered" evidence="6">
    <location>
        <begin position="439"/>
        <end position="462"/>
    </location>
</feature>
<dbReference type="RefSeq" id="XP_013236512.1">
    <property type="nucleotide sequence ID" value="XM_013381058.1"/>
</dbReference>
<organism evidence="8 9">
    <name type="scientific">Mitosporidium daphniae</name>
    <dbReference type="NCBI Taxonomy" id="1485682"/>
    <lineage>
        <taxon>Eukaryota</taxon>
        <taxon>Fungi</taxon>
        <taxon>Fungi incertae sedis</taxon>
        <taxon>Microsporidia</taxon>
        <taxon>Mitosporidium</taxon>
    </lineage>
</organism>
<evidence type="ECO:0000256" key="4">
    <source>
        <dbReference type="ARBA" id="ARBA00023204"/>
    </source>
</evidence>
<dbReference type="SUPFAM" id="SSF56281">
    <property type="entry name" value="Metallo-hydrolase/oxidoreductase"/>
    <property type="match status" value="1"/>
</dbReference>
<dbReference type="GO" id="GO:0036297">
    <property type="term" value="P:interstrand cross-link repair"/>
    <property type="evidence" value="ECO:0007669"/>
    <property type="project" value="TreeGrafter"/>
</dbReference>
<keyword evidence="9" id="KW-1185">Reference proteome</keyword>
<keyword evidence="5" id="KW-0539">Nucleus</keyword>
<dbReference type="GO" id="GO:0006303">
    <property type="term" value="P:double-strand break repair via nonhomologous end joining"/>
    <property type="evidence" value="ECO:0007669"/>
    <property type="project" value="TreeGrafter"/>
</dbReference>
<evidence type="ECO:0000259" key="7">
    <source>
        <dbReference type="Pfam" id="PF07522"/>
    </source>
</evidence>
<evidence type="ECO:0000256" key="1">
    <source>
        <dbReference type="ARBA" id="ARBA00004123"/>
    </source>
</evidence>
<dbReference type="Pfam" id="PF07522">
    <property type="entry name" value="DRMBL"/>
    <property type="match status" value="1"/>
</dbReference>
<dbReference type="EMBL" id="JMKJ01000601">
    <property type="protein sequence ID" value="KGG50085.1"/>
    <property type="molecule type" value="Genomic_DNA"/>
</dbReference>
<dbReference type="PANTHER" id="PTHR23240:SF6">
    <property type="entry name" value="DNA CROSS-LINK REPAIR 1A PROTEIN"/>
    <property type="match status" value="1"/>
</dbReference>
<accession>A0A098VM93</accession>